<dbReference type="EC" id="2.4.1.256" evidence="1"/>
<organism evidence="1 2">
    <name type="scientific">Neophaeococcomyces mojaviensis</name>
    <dbReference type="NCBI Taxonomy" id="3383035"/>
    <lineage>
        <taxon>Eukaryota</taxon>
        <taxon>Fungi</taxon>
        <taxon>Dikarya</taxon>
        <taxon>Ascomycota</taxon>
        <taxon>Pezizomycotina</taxon>
        <taxon>Eurotiomycetes</taxon>
        <taxon>Chaetothyriomycetidae</taxon>
        <taxon>Chaetothyriales</taxon>
        <taxon>Chaetothyriales incertae sedis</taxon>
        <taxon>Neophaeococcomyces</taxon>
    </lineage>
</organism>
<dbReference type="EMBL" id="JAPDRQ010000362">
    <property type="protein sequence ID" value="KAJ9650271.1"/>
    <property type="molecule type" value="Genomic_DNA"/>
</dbReference>
<keyword evidence="1" id="KW-0808">Transferase</keyword>
<comment type="caution">
    <text evidence="1">The sequence shown here is derived from an EMBL/GenBank/DDBJ whole genome shotgun (WGS) entry which is preliminary data.</text>
</comment>
<keyword evidence="1" id="KW-0328">Glycosyltransferase</keyword>
<reference evidence="1" key="1">
    <citation type="submission" date="2022-10" db="EMBL/GenBank/DDBJ databases">
        <title>Culturing micro-colonial fungi from biological soil crusts in the Mojave desert and describing Neophaeococcomyces mojavensis, and introducing the new genera and species Taxawa tesnikishii.</title>
        <authorList>
            <person name="Kurbessoian T."/>
            <person name="Stajich J.E."/>
        </authorList>
    </citation>
    <scope>NUCLEOTIDE SEQUENCE</scope>
    <source>
        <strain evidence="1">JES_112</strain>
    </source>
</reference>
<name>A0ACC2ZRL5_9EURO</name>
<proteinExistence type="predicted"/>
<sequence length="528" mass="60317">MLGEALRVAVPIGLVTSQMRWFRNVQELVPQPYLDEVFHVPQAQAFWKGNWTHWDDKITTPPGLYLYSILVNKIYKFDSDSSDLTAYDLRWTNVLLLYLMLLALTVLSLLTSKDAPRERFLQREYCLVAFPLFFFFSGLYYTDLFSAFTVICAYIFWQAANQAEGFPKIMFQLLHLLSGLLSLASRQTNIFWVAVYLGGLQAVAAIKKDTRIHDPAIADAYFEDLPITIISLVTSALNTIPKLLLDLWPHLCLLGSFGAFVFWNGGVVLGDKTNHVATIHLTQMLYIWPFIVFFSWPAMLPQFANLRSLMHRRPRLWVVVATILPMTAIVHYNTIIHQFLLADNRHYAFYAFKILRSASWTWYALTPVYAVCAWLSIQALGSRPSFTGAPQTASSQGRRLSTSSGGRDSTASESDVNRMSFLIIWLVSTALSLVTAPLVEPRYFIVPWLMWRLHVPDIAEVIDEHQEAGLKDKSGMAQVEKVLTTLVKGSLYIEFAWCMLINFVTCRLFLFNGFAWPQEPGLVQRFMW</sequence>
<gene>
    <name evidence="1" type="primary">ALG10</name>
    <name evidence="1" type="ORF">H2198_010423</name>
</gene>
<protein>
    <submittedName>
        <fullName evidence="1">Glucosyltransferase</fullName>
        <ecNumber evidence="1">2.4.1.256</ecNumber>
    </submittedName>
</protein>
<keyword evidence="2" id="KW-1185">Reference proteome</keyword>
<accession>A0ACC2ZRL5</accession>
<evidence type="ECO:0000313" key="2">
    <source>
        <dbReference type="Proteomes" id="UP001172386"/>
    </source>
</evidence>
<evidence type="ECO:0000313" key="1">
    <source>
        <dbReference type="EMBL" id="KAJ9650271.1"/>
    </source>
</evidence>
<dbReference type="Proteomes" id="UP001172386">
    <property type="component" value="Unassembled WGS sequence"/>
</dbReference>